<dbReference type="WBParaSite" id="mrna-Wban_07914">
    <property type="protein sequence ID" value="mrna-Wban_07914"/>
    <property type="gene ID" value="Wban_07914"/>
</dbReference>
<feature type="signal peptide" evidence="3">
    <location>
        <begin position="1"/>
        <end position="34"/>
    </location>
</feature>
<reference evidence="4" key="2">
    <citation type="journal article" date="2016" name="Mol. Ecol.">
        <title>Population genomics of the filarial nematode parasite Wuchereria bancrofti from mosquitoes.</title>
        <authorList>
            <person name="Small S.T."/>
            <person name="Reimer L.J."/>
            <person name="Tisch D.J."/>
            <person name="King C.L."/>
            <person name="Christensen B.M."/>
            <person name="Siba P.M."/>
            <person name="Kazura J.W."/>
            <person name="Serre D."/>
            <person name="Zimmerman P.A."/>
        </authorList>
    </citation>
    <scope>NUCLEOTIDE SEQUENCE</scope>
    <source>
        <strain evidence="4">pt0022</strain>
    </source>
</reference>
<evidence type="ECO:0000256" key="1">
    <source>
        <dbReference type="SAM" id="MobiDB-lite"/>
    </source>
</evidence>
<feature type="chain" id="PRO_5042209986" evidence="3">
    <location>
        <begin position="35"/>
        <end position="231"/>
    </location>
</feature>
<keyword evidence="2" id="KW-0812">Transmembrane</keyword>
<feature type="transmembrane region" description="Helical" evidence="2">
    <location>
        <begin position="99"/>
        <end position="132"/>
    </location>
</feature>
<evidence type="ECO:0000256" key="2">
    <source>
        <dbReference type="SAM" id="Phobius"/>
    </source>
</evidence>
<sequence>MITGDASCRSRDSKQNSFLALILLLPIFFTAAISEKSLTSLEEVPETGRNTERSDISLDNNTTLNETDSKMNGLRIVVFKTIKAQITTARTRSTEKFCIGWLCVSLLIFIVIISIPSIVILTIFIIFLSYVLRRRQNCQINSGKPYASGRLMQLHLGQQNSFKEAESVKFTKSNLDTETSADEVKPLRNMSEESELSRSVMASASSEKEDEDGSQRKKSLIKKRRHYRSAF</sequence>
<proteinExistence type="predicted"/>
<reference evidence="4" key="1">
    <citation type="submission" date="2015-03" db="EMBL/GenBank/DDBJ databases">
        <title>Wuchereria bancrofti Genome Sequencing Papua New Guinea Strain.</title>
        <authorList>
            <person name="Small S.T."/>
            <person name="Serre D."/>
            <person name="Zimmerman P.A."/>
        </authorList>
    </citation>
    <scope>NUCLEOTIDE SEQUENCE [LARGE SCALE GENOMIC DNA]</scope>
    <source>
        <strain evidence="4">pt0022</strain>
    </source>
</reference>
<keyword evidence="2" id="KW-0472">Membrane</keyword>
<evidence type="ECO:0000256" key="3">
    <source>
        <dbReference type="SAM" id="SignalP"/>
    </source>
</evidence>
<reference evidence="5" key="3">
    <citation type="submission" date="2024-02" db="UniProtKB">
        <authorList>
            <consortium name="WormBaseParasite"/>
        </authorList>
    </citation>
    <scope>IDENTIFICATION</scope>
    <source>
        <strain evidence="5">pt0022</strain>
    </source>
</reference>
<accession>A0AAF5PZM9</accession>
<keyword evidence="2" id="KW-1133">Transmembrane helix</keyword>
<evidence type="ECO:0000313" key="5">
    <source>
        <dbReference type="WBParaSite" id="mrna-Wban_07914"/>
    </source>
</evidence>
<name>A0AAF5PZM9_WUCBA</name>
<dbReference type="AlphaFoldDB" id="A0AAF5PZM9"/>
<organism evidence="4 5">
    <name type="scientific">Wuchereria bancrofti</name>
    <dbReference type="NCBI Taxonomy" id="6293"/>
    <lineage>
        <taxon>Eukaryota</taxon>
        <taxon>Metazoa</taxon>
        <taxon>Ecdysozoa</taxon>
        <taxon>Nematoda</taxon>
        <taxon>Chromadorea</taxon>
        <taxon>Rhabditida</taxon>
        <taxon>Spirurina</taxon>
        <taxon>Spiruromorpha</taxon>
        <taxon>Filarioidea</taxon>
        <taxon>Onchocercidae</taxon>
        <taxon>Wuchereria</taxon>
    </lineage>
</organism>
<feature type="compositionally biased region" description="Basic residues" evidence="1">
    <location>
        <begin position="216"/>
        <end position="231"/>
    </location>
</feature>
<feature type="region of interest" description="Disordered" evidence="1">
    <location>
        <begin position="44"/>
        <end position="64"/>
    </location>
</feature>
<keyword evidence="3" id="KW-0732">Signal</keyword>
<dbReference type="Proteomes" id="UP000093561">
    <property type="component" value="Unassembled WGS sequence"/>
</dbReference>
<feature type="region of interest" description="Disordered" evidence="1">
    <location>
        <begin position="177"/>
        <end position="231"/>
    </location>
</feature>
<protein>
    <submittedName>
        <fullName evidence="5">Uncharacterized protein</fullName>
    </submittedName>
</protein>
<evidence type="ECO:0000313" key="4">
    <source>
        <dbReference type="Proteomes" id="UP000093561"/>
    </source>
</evidence>